<name>A0AAN9ATD2_9CAEN</name>
<gene>
    <name evidence="3" type="ORF">V1264_007988</name>
</gene>
<comment type="caution">
    <text evidence="3">The sequence shown here is derived from an EMBL/GenBank/DDBJ whole genome shotgun (WGS) entry which is preliminary data.</text>
</comment>
<organism evidence="3 4">
    <name type="scientific">Littorina saxatilis</name>
    <dbReference type="NCBI Taxonomy" id="31220"/>
    <lineage>
        <taxon>Eukaryota</taxon>
        <taxon>Metazoa</taxon>
        <taxon>Spiralia</taxon>
        <taxon>Lophotrochozoa</taxon>
        <taxon>Mollusca</taxon>
        <taxon>Gastropoda</taxon>
        <taxon>Caenogastropoda</taxon>
        <taxon>Littorinimorpha</taxon>
        <taxon>Littorinoidea</taxon>
        <taxon>Littorinidae</taxon>
        <taxon>Littorina</taxon>
    </lineage>
</organism>
<accession>A0AAN9ATD2</accession>
<dbReference type="AlphaFoldDB" id="A0AAN9ATD2"/>
<keyword evidence="2" id="KW-0472">Membrane</keyword>
<keyword evidence="2" id="KW-0812">Transmembrane</keyword>
<proteinExistence type="predicted"/>
<evidence type="ECO:0000313" key="3">
    <source>
        <dbReference type="EMBL" id="KAK7092199.1"/>
    </source>
</evidence>
<reference evidence="3 4" key="1">
    <citation type="submission" date="2024-02" db="EMBL/GenBank/DDBJ databases">
        <title>Chromosome-scale genome assembly of the rough periwinkle Littorina saxatilis.</title>
        <authorList>
            <person name="De Jode A."/>
            <person name="Faria R."/>
            <person name="Formenti G."/>
            <person name="Sims Y."/>
            <person name="Smith T.P."/>
            <person name="Tracey A."/>
            <person name="Wood J.M.D."/>
            <person name="Zagrodzka Z.B."/>
            <person name="Johannesson K."/>
            <person name="Butlin R.K."/>
            <person name="Leder E.H."/>
        </authorList>
    </citation>
    <scope>NUCLEOTIDE SEQUENCE [LARGE SCALE GENOMIC DNA]</scope>
    <source>
        <strain evidence="3">Snail1</strain>
        <tissue evidence="3">Muscle</tissue>
    </source>
</reference>
<evidence type="ECO:0000313" key="4">
    <source>
        <dbReference type="Proteomes" id="UP001374579"/>
    </source>
</evidence>
<dbReference type="EMBL" id="JBAMIC010000021">
    <property type="protein sequence ID" value="KAK7092199.1"/>
    <property type="molecule type" value="Genomic_DNA"/>
</dbReference>
<keyword evidence="4" id="KW-1185">Reference proteome</keyword>
<dbReference type="Proteomes" id="UP001374579">
    <property type="component" value="Unassembled WGS sequence"/>
</dbReference>
<sequence length="161" mass="18046">MHTIDAELAGTRHTIDAELGGARHKRQTGGATGRPKKRNSNIVLNDKGHAPVNKLNSSEVIRLTVVITDKKKNKAQQQGIVIREVAAPSFQACTLSFEFWILIIGMTVVVVALTATTVSCALKRRKLKNRKKRHNDKAVKMALNNMKRMQMSSLPWNFYNR</sequence>
<keyword evidence="2" id="KW-1133">Transmembrane helix</keyword>
<feature type="transmembrane region" description="Helical" evidence="2">
    <location>
        <begin position="99"/>
        <end position="122"/>
    </location>
</feature>
<evidence type="ECO:0000256" key="2">
    <source>
        <dbReference type="SAM" id="Phobius"/>
    </source>
</evidence>
<protein>
    <submittedName>
        <fullName evidence="3">Uncharacterized protein</fullName>
    </submittedName>
</protein>
<evidence type="ECO:0000256" key="1">
    <source>
        <dbReference type="SAM" id="MobiDB-lite"/>
    </source>
</evidence>
<feature type="region of interest" description="Disordered" evidence="1">
    <location>
        <begin position="15"/>
        <end position="48"/>
    </location>
</feature>